<dbReference type="AlphaFoldDB" id="A0A7J3SLI3"/>
<feature type="region of interest" description="Disordered" evidence="1">
    <location>
        <begin position="61"/>
        <end position="80"/>
    </location>
</feature>
<evidence type="ECO:0000313" key="2">
    <source>
        <dbReference type="EMBL" id="HGZ60426.1"/>
    </source>
</evidence>
<evidence type="ECO:0000256" key="1">
    <source>
        <dbReference type="SAM" id="MobiDB-lite"/>
    </source>
</evidence>
<sequence>MKTRKIIKSIEPSVITENLVLHDEEGERSFCLYWVRNLRGCSSLQKKSSSISIACRAMSSAGWGSSKPPNQQMKAKGKKPQLNGGSLVLQDGVAHIRSCVKLYSLLNV</sequence>
<protein>
    <submittedName>
        <fullName evidence="2">Uncharacterized protein</fullName>
    </submittedName>
</protein>
<gene>
    <name evidence="2" type="ORF">ENW83_04385</name>
</gene>
<dbReference type="EMBL" id="DTLS01000127">
    <property type="protein sequence ID" value="HGZ60426.1"/>
    <property type="molecule type" value="Genomic_DNA"/>
</dbReference>
<proteinExistence type="predicted"/>
<comment type="caution">
    <text evidence="2">The sequence shown here is derived from an EMBL/GenBank/DDBJ whole genome shotgun (WGS) entry which is preliminary data.</text>
</comment>
<accession>A0A7J3SLI3</accession>
<reference evidence="2" key="1">
    <citation type="journal article" date="2020" name="mSystems">
        <title>Genome- and Community-Level Interaction Insights into Carbon Utilization and Element Cycling Functions of Hydrothermarchaeota in Hydrothermal Sediment.</title>
        <authorList>
            <person name="Zhou Z."/>
            <person name="Liu Y."/>
            <person name="Xu W."/>
            <person name="Pan J."/>
            <person name="Luo Z.H."/>
            <person name="Li M."/>
        </authorList>
    </citation>
    <scope>NUCLEOTIDE SEQUENCE [LARGE SCALE GENOMIC DNA]</scope>
    <source>
        <strain evidence="2">SpSt-885</strain>
    </source>
</reference>
<organism evidence="2">
    <name type="scientific">Fervidicoccus fontis</name>
    <dbReference type="NCBI Taxonomy" id="683846"/>
    <lineage>
        <taxon>Archaea</taxon>
        <taxon>Thermoproteota</taxon>
        <taxon>Thermoprotei</taxon>
        <taxon>Fervidicoccales</taxon>
        <taxon>Fervidicoccaceae</taxon>
        <taxon>Fervidicoccus</taxon>
    </lineage>
</organism>
<name>A0A7J3SLI3_9CREN</name>